<dbReference type="SUPFAM" id="SSF64268">
    <property type="entry name" value="PX domain"/>
    <property type="match status" value="1"/>
</dbReference>
<feature type="region of interest" description="Disordered" evidence="2">
    <location>
        <begin position="846"/>
        <end position="872"/>
    </location>
</feature>
<feature type="region of interest" description="Disordered" evidence="2">
    <location>
        <begin position="229"/>
        <end position="290"/>
    </location>
</feature>
<dbReference type="SMART" id="SM00312">
    <property type="entry name" value="PX"/>
    <property type="match status" value="1"/>
</dbReference>
<feature type="compositionally biased region" description="Low complexity" evidence="2">
    <location>
        <begin position="229"/>
        <end position="240"/>
    </location>
</feature>
<dbReference type="InterPro" id="IPR004012">
    <property type="entry name" value="Run_dom"/>
</dbReference>
<feature type="compositionally biased region" description="Basic residues" evidence="2">
    <location>
        <begin position="249"/>
        <end position="259"/>
    </location>
</feature>
<dbReference type="InterPro" id="IPR036871">
    <property type="entry name" value="PX_dom_sf"/>
</dbReference>
<evidence type="ECO:0000256" key="1">
    <source>
        <dbReference type="SAM" id="Coils"/>
    </source>
</evidence>
<sequence>MSSGSDQNQITDFKKTLLARLLDGVKGCQSRFGSRSELATEDDESVAKLCAAYEDVFSHGFKKSVQQSSTSKAAFWVPAVLRSSDPSSFWSLIKSQLSKHEAERFLLLHNVRTDIGRCRAWIRASLNEHSLERYILIILSLENLHDYYDTWAFLRDQELNSLLSQTAAGLGSVLFALAVDNPNLDTLKHVMEKDVPEATTIHSAQDSIEVADQAILALSPASLAHTVPSAATAKSSGKASPVTEDKNKSKNCKKKKKKPPVNFVSFDDDEPTESWDNVTPSKSGVYSSLPVTAVSTPTEKKSLAFHKEDGETETSHSETHAVLLAAKKERENMSEMGEAAASSNVNSVIHDRGTKDSENDSSELSTEAAVLTTPSQSTFLGGADASLCSTSVKSVDCISVHSVYSDCSERLDLDSVSLAGLEISPSQRLKPVISDFPGSSVKHVNNNPDFSNDLIPVPSYDSSIASNFHLDVDSASDPNYNSKIQSPATPITPGSQNCQTDASRHGNIKEDAARNEEAIQKLKSLLDREVETVAKLRAEIAEEKRISSNQIKILEAKVESLSKENEILRHQLKKYVGAVQLLKREGSRRLSLEDDGATIDNGEAICTEDSSQEAAEYERKLIQVAEMHGELMEFNSHLQKSIQRKDAAIKRLKEELIDLRGPLAVSLGGDDEDDDSWDIVESFSSENRSRSATARRLANAHGNERVLINIWIPSAFLTGATNDLHHVYQVFVRIKDTEWNIYRRYSQFYSLHRDLSKNDSVIASVYFPPKKHLGNKDAKFVDERRRKLQDYLRAVINHTLQTNSILASHPEKNLLISILPFFGESFNTQTQKPKRERSRTRNIFFRQSGQSSQPSNSGQQLQFSNYPQYTGL</sequence>
<reference evidence="5 6" key="1">
    <citation type="submission" date="2024-08" db="EMBL/GenBank/DDBJ databases">
        <authorList>
            <person name="Cucini C."/>
            <person name="Frati F."/>
        </authorList>
    </citation>
    <scope>NUCLEOTIDE SEQUENCE [LARGE SCALE GENOMIC DNA]</scope>
</reference>
<feature type="domain" description="PX" evidence="3">
    <location>
        <begin position="706"/>
        <end position="829"/>
    </location>
</feature>
<dbReference type="InterPro" id="IPR001683">
    <property type="entry name" value="PX_dom"/>
</dbReference>
<protein>
    <recommendedName>
        <fullName evidence="7">Sorting nexin-29</fullName>
    </recommendedName>
</protein>
<evidence type="ECO:0008006" key="7">
    <source>
        <dbReference type="Google" id="ProtNLM"/>
    </source>
</evidence>
<dbReference type="EMBL" id="CAXLJM020000032">
    <property type="protein sequence ID" value="CAL8100469.1"/>
    <property type="molecule type" value="Genomic_DNA"/>
</dbReference>
<keyword evidence="6" id="KW-1185">Reference proteome</keyword>
<feature type="compositionally biased region" description="Polar residues" evidence="2">
    <location>
        <begin position="861"/>
        <end position="872"/>
    </location>
</feature>
<dbReference type="PANTHER" id="PTHR47194">
    <property type="entry name" value="SORTING NEXIN-29-RELATED"/>
    <property type="match status" value="1"/>
</dbReference>
<dbReference type="Gene3D" id="3.30.1520.10">
    <property type="entry name" value="Phox-like domain"/>
    <property type="match status" value="1"/>
</dbReference>
<dbReference type="SMART" id="SM00593">
    <property type="entry name" value="RUN"/>
    <property type="match status" value="1"/>
</dbReference>
<comment type="caution">
    <text evidence="5">The sequence shown here is derived from an EMBL/GenBank/DDBJ whole genome shotgun (WGS) entry which is preliminary data.</text>
</comment>
<proteinExistence type="predicted"/>
<evidence type="ECO:0000259" key="4">
    <source>
        <dbReference type="PROSITE" id="PS50826"/>
    </source>
</evidence>
<keyword evidence="1" id="KW-0175">Coiled coil</keyword>
<feature type="compositionally biased region" description="Polar residues" evidence="2">
    <location>
        <begin position="274"/>
        <end position="290"/>
    </location>
</feature>
<gene>
    <name evidence="5" type="ORF">ODALV1_LOCUS10554</name>
</gene>
<dbReference type="PROSITE" id="PS50826">
    <property type="entry name" value="RUN"/>
    <property type="match status" value="1"/>
</dbReference>
<evidence type="ECO:0000313" key="5">
    <source>
        <dbReference type="EMBL" id="CAL8100469.1"/>
    </source>
</evidence>
<organism evidence="5 6">
    <name type="scientific">Orchesella dallaii</name>
    <dbReference type="NCBI Taxonomy" id="48710"/>
    <lineage>
        <taxon>Eukaryota</taxon>
        <taxon>Metazoa</taxon>
        <taxon>Ecdysozoa</taxon>
        <taxon>Arthropoda</taxon>
        <taxon>Hexapoda</taxon>
        <taxon>Collembola</taxon>
        <taxon>Entomobryomorpha</taxon>
        <taxon>Entomobryoidea</taxon>
        <taxon>Orchesellidae</taxon>
        <taxon>Orchesellinae</taxon>
        <taxon>Orchesella</taxon>
    </lineage>
</organism>
<dbReference type="PROSITE" id="PS50195">
    <property type="entry name" value="PX"/>
    <property type="match status" value="1"/>
</dbReference>
<dbReference type="InterPro" id="IPR047329">
    <property type="entry name" value="RUN_SNX29"/>
</dbReference>
<feature type="compositionally biased region" description="Low complexity" evidence="2">
    <location>
        <begin position="847"/>
        <end position="860"/>
    </location>
</feature>
<feature type="domain" description="RUN" evidence="4">
    <location>
        <begin position="40"/>
        <end position="182"/>
    </location>
</feature>
<dbReference type="InterPro" id="IPR037213">
    <property type="entry name" value="Run_dom_sf"/>
</dbReference>
<dbReference type="InterPro" id="IPR037916">
    <property type="entry name" value="SNX29_PX"/>
</dbReference>
<dbReference type="Pfam" id="PF00787">
    <property type="entry name" value="PX"/>
    <property type="match status" value="1"/>
</dbReference>
<dbReference type="Proteomes" id="UP001642540">
    <property type="component" value="Unassembled WGS sequence"/>
</dbReference>
<evidence type="ECO:0000313" key="6">
    <source>
        <dbReference type="Proteomes" id="UP001642540"/>
    </source>
</evidence>
<dbReference type="PANTHER" id="PTHR47194:SF3">
    <property type="entry name" value="SORTING NEXIN 29"/>
    <property type="match status" value="1"/>
</dbReference>
<evidence type="ECO:0000259" key="3">
    <source>
        <dbReference type="PROSITE" id="PS50195"/>
    </source>
</evidence>
<dbReference type="Pfam" id="PF02759">
    <property type="entry name" value="RUN"/>
    <property type="match status" value="1"/>
</dbReference>
<dbReference type="CDD" id="cd07277">
    <property type="entry name" value="PX_RUN"/>
    <property type="match status" value="1"/>
</dbReference>
<dbReference type="Gene3D" id="1.20.58.900">
    <property type="match status" value="1"/>
</dbReference>
<dbReference type="SUPFAM" id="SSF140741">
    <property type="entry name" value="RUN domain-like"/>
    <property type="match status" value="1"/>
</dbReference>
<name>A0ABP1QEN1_9HEXA</name>
<dbReference type="CDD" id="cd17689">
    <property type="entry name" value="RUN_SNX29"/>
    <property type="match status" value="1"/>
</dbReference>
<feature type="coiled-coil region" evidence="1">
    <location>
        <begin position="508"/>
        <end position="571"/>
    </location>
</feature>
<evidence type="ECO:0000256" key="2">
    <source>
        <dbReference type="SAM" id="MobiDB-lite"/>
    </source>
</evidence>
<accession>A0ABP1QEN1</accession>